<evidence type="ECO:0008006" key="3">
    <source>
        <dbReference type="Google" id="ProtNLM"/>
    </source>
</evidence>
<dbReference type="InterPro" id="IPR042226">
    <property type="entry name" value="eFR1_2_sf"/>
</dbReference>
<dbReference type="SUPFAM" id="SSF53137">
    <property type="entry name" value="Translational machinery components"/>
    <property type="match status" value="1"/>
</dbReference>
<dbReference type="Gene3D" id="3.30.420.60">
    <property type="entry name" value="eRF1 domain 2"/>
    <property type="match status" value="1"/>
</dbReference>
<keyword evidence="2" id="KW-1185">Reference proteome</keyword>
<reference evidence="2" key="1">
    <citation type="journal article" date="2019" name="Int. J. Syst. Evol. Microbiol.">
        <title>The Global Catalogue of Microorganisms (GCM) 10K type strain sequencing project: providing services to taxonomists for standard genome sequencing and annotation.</title>
        <authorList>
            <consortium name="The Broad Institute Genomics Platform"/>
            <consortium name="The Broad Institute Genome Sequencing Center for Infectious Disease"/>
            <person name="Wu L."/>
            <person name="Ma J."/>
        </authorList>
    </citation>
    <scope>NUCLEOTIDE SEQUENCE [LARGE SCALE GENOMIC DNA]</scope>
    <source>
        <strain evidence="2">CCUG 60022</strain>
    </source>
</reference>
<evidence type="ECO:0000313" key="1">
    <source>
        <dbReference type="EMBL" id="MFD0763115.1"/>
    </source>
</evidence>
<protein>
    <recommendedName>
        <fullName evidence="3">Host attachment protein</fullName>
    </recommendedName>
</protein>
<sequence length="137" mass="16099">MKKNIGIWIDTKHAFVIRLSNNSHTFKTIESNIETRERVEGETKKYGRFGGQYLTYEKNRENKRIQMTNQFLKSLLKEIETCDSVVVFGPSKMKNIFEKEIRNNMQLTHKLAGVSSVNYLTENQIVAWVKDYFKSLD</sequence>
<organism evidence="1 2">
    <name type="scientific">Lutibacter aestuarii</name>
    <dbReference type="NCBI Taxonomy" id="861111"/>
    <lineage>
        <taxon>Bacteria</taxon>
        <taxon>Pseudomonadati</taxon>
        <taxon>Bacteroidota</taxon>
        <taxon>Flavobacteriia</taxon>
        <taxon>Flavobacteriales</taxon>
        <taxon>Flavobacteriaceae</taxon>
        <taxon>Lutibacter</taxon>
    </lineage>
</organism>
<accession>A0ABW2Z8N6</accession>
<gene>
    <name evidence="1" type="ORF">ACFQZW_13580</name>
</gene>
<proteinExistence type="predicted"/>
<dbReference type="RefSeq" id="WP_298263941.1">
    <property type="nucleotide sequence ID" value="NZ_JBHTIC010000020.1"/>
</dbReference>
<name>A0ABW2Z8N6_9FLAO</name>
<dbReference type="Proteomes" id="UP001597032">
    <property type="component" value="Unassembled WGS sequence"/>
</dbReference>
<dbReference type="EMBL" id="JBHTIC010000020">
    <property type="protein sequence ID" value="MFD0763115.1"/>
    <property type="molecule type" value="Genomic_DNA"/>
</dbReference>
<evidence type="ECO:0000313" key="2">
    <source>
        <dbReference type="Proteomes" id="UP001597032"/>
    </source>
</evidence>
<comment type="caution">
    <text evidence="1">The sequence shown here is derived from an EMBL/GenBank/DDBJ whole genome shotgun (WGS) entry which is preliminary data.</text>
</comment>